<dbReference type="SUPFAM" id="SSF52777">
    <property type="entry name" value="CoA-dependent acyltransferases"/>
    <property type="match status" value="1"/>
</dbReference>
<sequence length="276" mass="31984">MRVMINTTNYDCSQVKSKMNTTYSHRQQLVREMKSIKDIVELYSALSITNLCDSFGGDIVKTSTSVCAKLVKYVNHPRKEDVTEEEHLFFILEHLVMKRFKHSEKLLLNYVDLPVYNILVPLIVKQGSLSIKRIRSILLTLIEQHNVLHTAVRFNPRINQIEQYIQAATDEIYSFQYSRGISTSEELDGLLTKESIGKFFDFEKGKVLRCHIVQRQDDNNNADGLLYENDIITLSFHHIEFDNSSLMPFIKAFKQIDLANKQQSILSVPQYIDFAL</sequence>
<protein>
    <submittedName>
        <fullName evidence="1">Uncharacterized protein</fullName>
    </submittedName>
</protein>
<organism evidence="1 2">
    <name type="scientific">Adineta steineri</name>
    <dbReference type="NCBI Taxonomy" id="433720"/>
    <lineage>
        <taxon>Eukaryota</taxon>
        <taxon>Metazoa</taxon>
        <taxon>Spiralia</taxon>
        <taxon>Gnathifera</taxon>
        <taxon>Rotifera</taxon>
        <taxon>Eurotatoria</taxon>
        <taxon>Bdelloidea</taxon>
        <taxon>Adinetida</taxon>
        <taxon>Adinetidae</taxon>
        <taxon>Adineta</taxon>
    </lineage>
</organism>
<name>A0A815KXC1_9BILA</name>
<dbReference type="Proteomes" id="UP000663860">
    <property type="component" value="Unassembled WGS sequence"/>
</dbReference>
<reference evidence="1" key="1">
    <citation type="submission" date="2021-02" db="EMBL/GenBank/DDBJ databases">
        <authorList>
            <person name="Nowell W R."/>
        </authorList>
    </citation>
    <scope>NUCLEOTIDE SEQUENCE</scope>
</reference>
<gene>
    <name evidence="1" type="ORF">IZO911_LOCUS39380</name>
</gene>
<proteinExistence type="predicted"/>
<dbReference type="AlphaFoldDB" id="A0A815KXC1"/>
<dbReference type="InterPro" id="IPR023213">
    <property type="entry name" value="CAT-like_dom_sf"/>
</dbReference>
<comment type="caution">
    <text evidence="1">The sequence shown here is derived from an EMBL/GenBank/DDBJ whole genome shotgun (WGS) entry which is preliminary data.</text>
</comment>
<accession>A0A815KXC1</accession>
<dbReference type="EMBL" id="CAJNOE010001192">
    <property type="protein sequence ID" value="CAF1398969.1"/>
    <property type="molecule type" value="Genomic_DNA"/>
</dbReference>
<evidence type="ECO:0000313" key="1">
    <source>
        <dbReference type="EMBL" id="CAF1398969.1"/>
    </source>
</evidence>
<evidence type="ECO:0000313" key="2">
    <source>
        <dbReference type="Proteomes" id="UP000663860"/>
    </source>
</evidence>
<dbReference type="Gene3D" id="3.30.559.10">
    <property type="entry name" value="Chloramphenicol acetyltransferase-like domain"/>
    <property type="match status" value="1"/>
</dbReference>